<dbReference type="Proteomes" id="UP000655225">
    <property type="component" value="Unassembled WGS sequence"/>
</dbReference>
<dbReference type="PANTHER" id="PTHR36402:SF1">
    <property type="entry name" value="EXPRESSED PROTEIN"/>
    <property type="match status" value="1"/>
</dbReference>
<dbReference type="PANTHER" id="PTHR36402">
    <property type="entry name" value="EXPRESSED PROTEIN"/>
    <property type="match status" value="1"/>
</dbReference>
<comment type="caution">
    <text evidence="3">The sequence shown here is derived from an EMBL/GenBank/DDBJ whole genome shotgun (WGS) entry which is preliminary data.</text>
</comment>
<gene>
    <name evidence="3" type="ORF">HHK36_023932</name>
</gene>
<protein>
    <submittedName>
        <fullName evidence="3">Uncharacterized protein</fullName>
    </submittedName>
</protein>
<keyword evidence="1" id="KW-0175">Coiled coil</keyword>
<feature type="region of interest" description="Disordered" evidence="2">
    <location>
        <begin position="32"/>
        <end position="63"/>
    </location>
</feature>
<proteinExistence type="predicted"/>
<dbReference type="OrthoDB" id="1938107at2759"/>
<dbReference type="AlphaFoldDB" id="A0A834YU28"/>
<organism evidence="3 4">
    <name type="scientific">Tetracentron sinense</name>
    <name type="common">Spur-leaf</name>
    <dbReference type="NCBI Taxonomy" id="13715"/>
    <lineage>
        <taxon>Eukaryota</taxon>
        <taxon>Viridiplantae</taxon>
        <taxon>Streptophyta</taxon>
        <taxon>Embryophyta</taxon>
        <taxon>Tracheophyta</taxon>
        <taxon>Spermatophyta</taxon>
        <taxon>Magnoliopsida</taxon>
        <taxon>Trochodendrales</taxon>
        <taxon>Trochodendraceae</taxon>
        <taxon>Tetracentron</taxon>
    </lineage>
</organism>
<accession>A0A834YU28</accession>
<evidence type="ECO:0000313" key="3">
    <source>
        <dbReference type="EMBL" id="KAF8391626.1"/>
    </source>
</evidence>
<dbReference type="OMA" id="NWRMKEK"/>
<dbReference type="EMBL" id="JABCRI010000017">
    <property type="protein sequence ID" value="KAF8391626.1"/>
    <property type="molecule type" value="Genomic_DNA"/>
</dbReference>
<sequence>MAACRQISRSVLHSSSFSKYVLTQTLIRFKTTSTSPSHHNQHQQEHDYSKPSEFLGSWKPSKDPKEAEAKLGMLRREYAKQVKELRKEYIYEMELRRQEKQLKDEANREAIRLAKEERKASKAAMAQARAAERKVVEEEFRQTLVMQDAMLELKGLVALSTQLKERAENLENWRLKEKMREEKKSEKNELLRRKSSMWIDEPELEKKILEAIVDTTPL</sequence>
<feature type="coiled-coil region" evidence="1">
    <location>
        <begin position="96"/>
        <end position="134"/>
    </location>
</feature>
<evidence type="ECO:0000313" key="4">
    <source>
        <dbReference type="Proteomes" id="UP000655225"/>
    </source>
</evidence>
<name>A0A834YU28_TETSI</name>
<reference evidence="3 4" key="1">
    <citation type="submission" date="2020-04" db="EMBL/GenBank/DDBJ databases">
        <title>Plant Genome Project.</title>
        <authorList>
            <person name="Zhang R.-G."/>
        </authorList>
    </citation>
    <scope>NUCLEOTIDE SEQUENCE [LARGE SCALE GENOMIC DNA]</scope>
    <source>
        <strain evidence="3">YNK0</strain>
        <tissue evidence="3">Leaf</tissue>
    </source>
</reference>
<keyword evidence="4" id="KW-1185">Reference proteome</keyword>
<evidence type="ECO:0000256" key="1">
    <source>
        <dbReference type="SAM" id="Coils"/>
    </source>
</evidence>
<evidence type="ECO:0000256" key="2">
    <source>
        <dbReference type="SAM" id="MobiDB-lite"/>
    </source>
</evidence>